<dbReference type="GO" id="GO:0006310">
    <property type="term" value="P:DNA recombination"/>
    <property type="evidence" value="ECO:0007669"/>
    <property type="project" value="UniProtKB-KW"/>
</dbReference>
<dbReference type="GO" id="GO:0003677">
    <property type="term" value="F:DNA binding"/>
    <property type="evidence" value="ECO:0007669"/>
    <property type="project" value="UniProtKB-KW"/>
</dbReference>
<reference evidence="3 4" key="1">
    <citation type="journal article" name="Sci. Rep.">
        <title>Telomere-to-telomere assembled and centromere annotated genomes of the two main subspecies of the button mushroom Agaricus bisporus reveal especially polymorphic chromosome ends.</title>
        <authorList>
            <person name="Sonnenberg A.S.M."/>
            <person name="Sedaghat-Telgerd N."/>
            <person name="Lavrijssen B."/>
            <person name="Ohm R.A."/>
            <person name="Hendrickx P.M."/>
            <person name="Scholtmeijer K."/>
            <person name="Baars J.J.P."/>
            <person name="van Peer A."/>
        </authorList>
    </citation>
    <scope>NUCLEOTIDE SEQUENCE [LARGE SCALE GENOMIC DNA]</scope>
    <source>
        <strain evidence="3 4">H119_p4</strain>
    </source>
</reference>
<dbReference type="AlphaFoldDB" id="A0A8H7EY03"/>
<dbReference type="InterPro" id="IPR052925">
    <property type="entry name" value="Phage_Integrase-like_Recomb"/>
</dbReference>
<dbReference type="SUPFAM" id="SSF47823">
    <property type="entry name" value="lambda integrase-like, N-terminal domain"/>
    <property type="match status" value="1"/>
</dbReference>
<dbReference type="PANTHER" id="PTHR34605:SF3">
    <property type="entry name" value="P CELL-TYPE AGGLUTINATION PROTEIN MAP4-LIKE-RELATED"/>
    <property type="match status" value="1"/>
</dbReference>
<dbReference type="Gene3D" id="1.10.443.10">
    <property type="entry name" value="Intergrase catalytic core"/>
    <property type="match status" value="1"/>
</dbReference>
<dbReference type="PANTHER" id="PTHR34605">
    <property type="entry name" value="PHAGE_INTEGRASE DOMAIN-CONTAINING PROTEIN"/>
    <property type="match status" value="1"/>
</dbReference>
<organism evidence="3 4">
    <name type="scientific">Agaricus bisporus var. burnettii</name>
    <dbReference type="NCBI Taxonomy" id="192524"/>
    <lineage>
        <taxon>Eukaryota</taxon>
        <taxon>Fungi</taxon>
        <taxon>Dikarya</taxon>
        <taxon>Basidiomycota</taxon>
        <taxon>Agaricomycotina</taxon>
        <taxon>Agaricomycetes</taxon>
        <taxon>Agaricomycetidae</taxon>
        <taxon>Agaricales</taxon>
        <taxon>Agaricineae</taxon>
        <taxon>Agaricaceae</taxon>
        <taxon>Agaricus</taxon>
    </lineage>
</organism>
<dbReference type="InterPro" id="IPR013762">
    <property type="entry name" value="Integrase-like_cat_sf"/>
</dbReference>
<accession>A0A8H7EY03</accession>
<sequence>MQTSGEALSQALAEPTGHDHDIYLRSYLDFCQLYNYPINPTESTLALYMVFITHCEGVAPENLVTYLAAISFRLRPYFPEVERTRKNRYIRAVMRGIKRMIENPVRRKEPITFSQLEDVARLYNNESNSYDDRLFLALLVTGFYGLLRMGELTDPNDPLLINRRKMIRRDSLILTDDSASFVLPACKTGRSFTKKRVSLQSNGSTSDPVAAITTYIRLRDERFQDSSWLWVTSDGIPPTRRWFLSRFHNHFETHREGHSMRAGGATWLAQQGVPFDAIRNAGRWSPSAFRNYEEKYSLLSFFIAAQVRQIAQE</sequence>
<dbReference type="InterPro" id="IPR010998">
    <property type="entry name" value="Integrase_recombinase_N"/>
</dbReference>
<evidence type="ECO:0000256" key="2">
    <source>
        <dbReference type="ARBA" id="ARBA00023172"/>
    </source>
</evidence>
<evidence type="ECO:0000313" key="4">
    <source>
        <dbReference type="Proteomes" id="UP000629468"/>
    </source>
</evidence>
<evidence type="ECO:0000313" key="3">
    <source>
        <dbReference type="EMBL" id="KAF7763527.1"/>
    </source>
</evidence>
<dbReference type="GO" id="GO:0015074">
    <property type="term" value="P:DNA integration"/>
    <property type="evidence" value="ECO:0007669"/>
    <property type="project" value="InterPro"/>
</dbReference>
<dbReference type="Gene3D" id="1.10.150.130">
    <property type="match status" value="1"/>
</dbReference>
<keyword evidence="2" id="KW-0233">DNA recombination</keyword>
<protein>
    <recommendedName>
        <fullName evidence="5">Tyr recombinase domain-containing protein</fullName>
    </recommendedName>
</protein>
<gene>
    <name evidence="3" type="ORF">Agabi119p4_8064</name>
</gene>
<dbReference type="Proteomes" id="UP000629468">
    <property type="component" value="Unassembled WGS sequence"/>
</dbReference>
<comment type="caution">
    <text evidence="3">The sequence shown here is derived from an EMBL/GenBank/DDBJ whole genome shotgun (WGS) entry which is preliminary data.</text>
</comment>
<name>A0A8H7EY03_AGABI</name>
<dbReference type="SUPFAM" id="SSF56349">
    <property type="entry name" value="DNA breaking-rejoining enzymes"/>
    <property type="match status" value="1"/>
</dbReference>
<keyword evidence="1" id="KW-0238">DNA-binding</keyword>
<dbReference type="InterPro" id="IPR011010">
    <property type="entry name" value="DNA_brk_join_enz"/>
</dbReference>
<dbReference type="EMBL" id="JABXXO010000011">
    <property type="protein sequence ID" value="KAF7763527.1"/>
    <property type="molecule type" value="Genomic_DNA"/>
</dbReference>
<proteinExistence type="predicted"/>
<evidence type="ECO:0000256" key="1">
    <source>
        <dbReference type="ARBA" id="ARBA00023125"/>
    </source>
</evidence>
<evidence type="ECO:0008006" key="5">
    <source>
        <dbReference type="Google" id="ProtNLM"/>
    </source>
</evidence>